<gene>
    <name evidence="3" type="ORF">GCM10009804_48840</name>
</gene>
<name>A0ABN2DUJ0_9ACTN</name>
<evidence type="ECO:0000256" key="2">
    <source>
        <dbReference type="SAM" id="Phobius"/>
    </source>
</evidence>
<reference evidence="3 4" key="1">
    <citation type="journal article" date="2019" name="Int. J. Syst. Evol. Microbiol.">
        <title>The Global Catalogue of Microorganisms (GCM) 10K type strain sequencing project: providing services to taxonomists for standard genome sequencing and annotation.</title>
        <authorList>
            <consortium name="The Broad Institute Genomics Platform"/>
            <consortium name="The Broad Institute Genome Sequencing Center for Infectious Disease"/>
            <person name="Wu L."/>
            <person name="Ma J."/>
        </authorList>
    </citation>
    <scope>NUCLEOTIDE SEQUENCE [LARGE SCALE GENOMIC DNA]</scope>
    <source>
        <strain evidence="3 4">JCM 15572</strain>
    </source>
</reference>
<feature type="transmembrane region" description="Helical" evidence="2">
    <location>
        <begin position="75"/>
        <end position="96"/>
    </location>
</feature>
<evidence type="ECO:0000256" key="1">
    <source>
        <dbReference type="SAM" id="MobiDB-lite"/>
    </source>
</evidence>
<dbReference type="Proteomes" id="UP001501705">
    <property type="component" value="Unassembled WGS sequence"/>
</dbReference>
<keyword evidence="2" id="KW-0812">Transmembrane</keyword>
<dbReference type="EMBL" id="BAAAPH010000016">
    <property type="protein sequence ID" value="GAA1587057.1"/>
    <property type="molecule type" value="Genomic_DNA"/>
</dbReference>
<protein>
    <submittedName>
        <fullName evidence="3">Uncharacterized protein</fullName>
    </submittedName>
</protein>
<feature type="transmembrane region" description="Helical" evidence="2">
    <location>
        <begin position="102"/>
        <end position="121"/>
    </location>
</feature>
<evidence type="ECO:0000313" key="4">
    <source>
        <dbReference type="Proteomes" id="UP001501705"/>
    </source>
</evidence>
<dbReference type="RefSeq" id="WP_344236631.1">
    <property type="nucleotide sequence ID" value="NZ_BAAAPH010000016.1"/>
</dbReference>
<proteinExistence type="predicted"/>
<comment type="caution">
    <text evidence="3">The sequence shown here is derived from an EMBL/GenBank/DDBJ whole genome shotgun (WGS) entry which is preliminary data.</text>
</comment>
<keyword evidence="2" id="KW-1133">Transmembrane helix</keyword>
<feature type="region of interest" description="Disordered" evidence="1">
    <location>
        <begin position="151"/>
        <end position="181"/>
    </location>
</feature>
<feature type="transmembrane region" description="Helical" evidence="2">
    <location>
        <begin position="44"/>
        <end position="63"/>
    </location>
</feature>
<keyword evidence="4" id="KW-1185">Reference proteome</keyword>
<keyword evidence="2" id="KW-0472">Membrane</keyword>
<feature type="compositionally biased region" description="Low complexity" evidence="1">
    <location>
        <begin position="153"/>
        <end position="170"/>
    </location>
</feature>
<organism evidence="3 4">
    <name type="scientific">Kribbella hippodromi</name>
    <dbReference type="NCBI Taxonomy" id="434347"/>
    <lineage>
        <taxon>Bacteria</taxon>
        <taxon>Bacillati</taxon>
        <taxon>Actinomycetota</taxon>
        <taxon>Actinomycetes</taxon>
        <taxon>Propionibacteriales</taxon>
        <taxon>Kribbellaceae</taxon>
        <taxon>Kribbella</taxon>
    </lineage>
</organism>
<evidence type="ECO:0000313" key="3">
    <source>
        <dbReference type="EMBL" id="GAA1587057.1"/>
    </source>
</evidence>
<sequence length="181" mass="20701">MDHRSRAWVRHRLRTLAALELLNIPLQYVVWFNVLNLPATTPNLTGFALFALLLLEGALYWWLKLRRTDVGFFRLIRWCNLVLLPTGLLYTAWSVAQHPGSGTIVGLVFALAGLLEHINYFHVQLMYDTPADLRWLFTRGFRRSHLSRDLTRTTRAATAPAQPAQYEAPLAPEPPAPDRTD</sequence>
<feature type="transmembrane region" description="Helical" evidence="2">
    <location>
        <begin position="12"/>
        <end position="32"/>
    </location>
</feature>
<accession>A0ABN2DUJ0</accession>